<name>A0ABS4TYD2_9PSEU</name>
<gene>
    <name evidence="1" type="ORF">JOF56_009761</name>
</gene>
<accession>A0ABS4TYD2</accession>
<evidence type="ECO:0000313" key="1">
    <source>
        <dbReference type="EMBL" id="MBP2329376.1"/>
    </source>
</evidence>
<organism evidence="1 2">
    <name type="scientific">Kibdelosporangium banguiense</name>
    <dbReference type="NCBI Taxonomy" id="1365924"/>
    <lineage>
        <taxon>Bacteria</taxon>
        <taxon>Bacillati</taxon>
        <taxon>Actinomycetota</taxon>
        <taxon>Actinomycetes</taxon>
        <taxon>Pseudonocardiales</taxon>
        <taxon>Pseudonocardiaceae</taxon>
        <taxon>Kibdelosporangium</taxon>
    </lineage>
</organism>
<comment type="caution">
    <text evidence="1">The sequence shown here is derived from an EMBL/GenBank/DDBJ whole genome shotgun (WGS) entry which is preliminary data.</text>
</comment>
<protein>
    <submittedName>
        <fullName evidence="1">Ferredoxin-NADP reductase</fullName>
    </submittedName>
</protein>
<dbReference type="Proteomes" id="UP001519332">
    <property type="component" value="Unassembled WGS sequence"/>
</dbReference>
<dbReference type="SUPFAM" id="SSF63380">
    <property type="entry name" value="Riboflavin synthase domain-like"/>
    <property type="match status" value="1"/>
</dbReference>
<sequence>MIMAAIPMAVARNVELVVTAKTVVADGVVSLTLAHREGRRMPDWTPGAHIDLVLPNGLTLYRSKSHRAWSGATVKPLGS</sequence>
<keyword evidence="2" id="KW-1185">Reference proteome</keyword>
<evidence type="ECO:0000313" key="2">
    <source>
        <dbReference type="Proteomes" id="UP001519332"/>
    </source>
</evidence>
<dbReference type="Gene3D" id="2.40.30.10">
    <property type="entry name" value="Translation factors"/>
    <property type="match status" value="1"/>
</dbReference>
<dbReference type="InterPro" id="IPR017938">
    <property type="entry name" value="Riboflavin_synthase-like_b-brl"/>
</dbReference>
<dbReference type="EMBL" id="JAGINW010000001">
    <property type="protein sequence ID" value="MBP2329376.1"/>
    <property type="molecule type" value="Genomic_DNA"/>
</dbReference>
<dbReference type="RefSeq" id="WP_245378714.1">
    <property type="nucleotide sequence ID" value="NZ_JAGINW010000001.1"/>
</dbReference>
<proteinExistence type="predicted"/>
<reference evidence="1 2" key="1">
    <citation type="submission" date="2021-03" db="EMBL/GenBank/DDBJ databases">
        <title>Sequencing the genomes of 1000 actinobacteria strains.</title>
        <authorList>
            <person name="Klenk H.-P."/>
        </authorList>
    </citation>
    <scope>NUCLEOTIDE SEQUENCE [LARGE SCALE GENOMIC DNA]</scope>
    <source>
        <strain evidence="1 2">DSM 46670</strain>
    </source>
</reference>